<dbReference type="PANTHER" id="PTHR42755">
    <property type="entry name" value="3-DEOXY-MANNO-OCTULOSONATE CYTIDYLYLTRANSFERASE"/>
    <property type="match status" value="1"/>
</dbReference>
<dbReference type="Proteomes" id="UP000474296">
    <property type="component" value="Unassembled WGS sequence"/>
</dbReference>
<keyword evidence="8" id="KW-0472">Membrane</keyword>
<evidence type="ECO:0000313" key="10">
    <source>
        <dbReference type="EMBL" id="NER18863.1"/>
    </source>
</evidence>
<comment type="pathway">
    <text evidence="1 8">Bacterial outer membrane biogenesis; LPS core biosynthesis.</text>
</comment>
<dbReference type="Gene3D" id="3.40.50.11720">
    <property type="entry name" value="3-Deoxy-D-manno-octulosonic-acid transferase, N-terminal domain"/>
    <property type="match status" value="1"/>
</dbReference>
<evidence type="ECO:0000259" key="9">
    <source>
        <dbReference type="Pfam" id="PF04413"/>
    </source>
</evidence>
<accession>A0A6M0CPK7</accession>
<dbReference type="EC" id="2.4.99.12" evidence="2 8"/>
<evidence type="ECO:0000256" key="6">
    <source>
        <dbReference type="ARBA" id="ARBA00049183"/>
    </source>
</evidence>
<dbReference type="GO" id="GO:0005886">
    <property type="term" value="C:plasma membrane"/>
    <property type="evidence" value="ECO:0007669"/>
    <property type="project" value="UniProtKB-SubCell"/>
</dbReference>
<keyword evidence="11" id="KW-1185">Reference proteome</keyword>
<dbReference type="AlphaFoldDB" id="A0A6M0CPK7"/>
<comment type="subcellular location">
    <subcellularLocation>
        <location evidence="8">Cell membrane</location>
    </subcellularLocation>
</comment>
<evidence type="ECO:0000256" key="1">
    <source>
        <dbReference type="ARBA" id="ARBA00004713"/>
    </source>
</evidence>
<dbReference type="GO" id="GO:0009244">
    <property type="term" value="P:lipopolysaccharide core region biosynthetic process"/>
    <property type="evidence" value="ECO:0007669"/>
    <property type="project" value="UniProtKB-UniRule"/>
</dbReference>
<dbReference type="PANTHER" id="PTHR42755:SF1">
    <property type="entry name" value="3-DEOXY-D-MANNO-OCTULOSONIC ACID TRANSFERASE, MITOCHONDRIAL-RELATED"/>
    <property type="match status" value="1"/>
</dbReference>
<evidence type="ECO:0000256" key="7">
    <source>
        <dbReference type="PIRSR" id="PIRSR639901-1"/>
    </source>
</evidence>
<sequence>MYLLYNILIFIAGGLLKLVALFNPKIKLFVEGRKQVFDNISTKIKPADSVIWFHCASLGEFEQGLPLIEALKADYPTHKIVVSFFSPSGYEVKKNSKVADVITYLPLDSEKNAKRFLNVVHPDLAVFVKYEFWPNMLKELKKRSIKTISISTIFRKNQAFFKWYGSWMRKSLDTFNHFFVQNDLSKQLLTSIGYDNSTINGDTRFDRVAKILEQDNTLDFVESFKNDLPCIVAGSTWPEDETLLVNYINGIGGEGLKFIIAPHTMKPKNINQLKKSITKKVGLYSEKDQLDLKTLDVLIIDTIGLLTKIYSYANIAYVGGGMRTSGLHNTLEPATFGIPIIIGKNYGKFQEVLDLVKLNGITVISDQSSFNNALNTLTIFDEQYQQKSLITKNYVQKNKGAVIQIADYARTLL</sequence>
<dbReference type="InterPro" id="IPR007507">
    <property type="entry name" value="Glycos_transf_N"/>
</dbReference>
<evidence type="ECO:0000256" key="8">
    <source>
        <dbReference type="RuleBase" id="RU365103"/>
    </source>
</evidence>
<dbReference type="InterPro" id="IPR038107">
    <property type="entry name" value="Glycos_transf_N_sf"/>
</dbReference>
<dbReference type="GO" id="GO:0009245">
    <property type="term" value="P:lipid A biosynthetic process"/>
    <property type="evidence" value="ECO:0007669"/>
    <property type="project" value="TreeGrafter"/>
</dbReference>
<comment type="catalytic activity">
    <reaction evidence="6 8">
        <text>lipid IVA (E. coli) + CMP-3-deoxy-beta-D-manno-octulosonate = alpha-Kdo-(2-&gt;6)-lipid IVA (E. coli) + CMP + H(+)</text>
        <dbReference type="Rhea" id="RHEA:28066"/>
        <dbReference type="ChEBI" id="CHEBI:15378"/>
        <dbReference type="ChEBI" id="CHEBI:58603"/>
        <dbReference type="ChEBI" id="CHEBI:60364"/>
        <dbReference type="ChEBI" id="CHEBI:60377"/>
        <dbReference type="ChEBI" id="CHEBI:85987"/>
        <dbReference type="EC" id="2.4.99.12"/>
    </reaction>
</comment>
<dbReference type="Pfam" id="PF04413">
    <property type="entry name" value="Glycos_transf_N"/>
    <property type="match status" value="1"/>
</dbReference>
<reference evidence="10 11" key="1">
    <citation type="submission" date="2020-01" db="EMBL/GenBank/DDBJ databases">
        <title>Spongiivirga citrea KCTC 32990T.</title>
        <authorList>
            <person name="Wang G."/>
        </authorList>
    </citation>
    <scope>NUCLEOTIDE SEQUENCE [LARGE SCALE GENOMIC DNA]</scope>
    <source>
        <strain evidence="10 11">KCTC 32990</strain>
    </source>
</reference>
<keyword evidence="8" id="KW-1003">Cell membrane</keyword>
<comment type="caution">
    <text evidence="10">The sequence shown here is derived from an EMBL/GenBank/DDBJ whole genome shotgun (WGS) entry which is preliminary data.</text>
</comment>
<dbReference type="SUPFAM" id="SSF53756">
    <property type="entry name" value="UDP-Glycosyltransferase/glycogen phosphorylase"/>
    <property type="match status" value="1"/>
</dbReference>
<evidence type="ECO:0000256" key="2">
    <source>
        <dbReference type="ARBA" id="ARBA00012621"/>
    </source>
</evidence>
<evidence type="ECO:0000256" key="4">
    <source>
        <dbReference type="ARBA" id="ARBA00022679"/>
    </source>
</evidence>
<feature type="domain" description="3-deoxy-D-manno-octulosonic-acid transferase N-terminal" evidence="9">
    <location>
        <begin position="45"/>
        <end position="206"/>
    </location>
</feature>
<evidence type="ECO:0000256" key="5">
    <source>
        <dbReference type="ARBA" id="ARBA00031445"/>
    </source>
</evidence>
<dbReference type="EMBL" id="JAABOQ010000007">
    <property type="protein sequence ID" value="NER18863.1"/>
    <property type="molecule type" value="Genomic_DNA"/>
</dbReference>
<gene>
    <name evidence="10" type="ORF">GWK10_16710</name>
</gene>
<dbReference type="InterPro" id="IPR039901">
    <property type="entry name" value="Kdotransferase"/>
</dbReference>
<keyword evidence="8" id="KW-0812">Transmembrane</keyword>
<feature type="transmembrane region" description="Helical" evidence="8">
    <location>
        <begin position="6"/>
        <end position="24"/>
    </location>
</feature>
<organism evidence="10 11">
    <name type="scientific">Spongiivirga citrea</name>
    <dbReference type="NCBI Taxonomy" id="1481457"/>
    <lineage>
        <taxon>Bacteria</taxon>
        <taxon>Pseudomonadati</taxon>
        <taxon>Bacteroidota</taxon>
        <taxon>Flavobacteriia</taxon>
        <taxon>Flavobacteriales</taxon>
        <taxon>Flavobacteriaceae</taxon>
        <taxon>Spongiivirga</taxon>
    </lineage>
</organism>
<protein>
    <recommendedName>
        <fullName evidence="3 8">3-deoxy-D-manno-octulosonic acid transferase</fullName>
        <shortName evidence="8">Kdo transferase</shortName>
        <ecNumber evidence="2 8">2.4.99.12</ecNumber>
    </recommendedName>
    <alternativeName>
        <fullName evidence="5 8">Lipid IV(A) 3-deoxy-D-manno-octulosonic acid transferase</fullName>
    </alternativeName>
</protein>
<comment type="similarity">
    <text evidence="8">Belongs to the glycosyltransferase group 1 family.</text>
</comment>
<evidence type="ECO:0000313" key="11">
    <source>
        <dbReference type="Proteomes" id="UP000474296"/>
    </source>
</evidence>
<feature type="active site" description="Proton acceptor" evidence="7">
    <location>
        <position position="60"/>
    </location>
</feature>
<keyword evidence="8" id="KW-1133">Transmembrane helix</keyword>
<dbReference type="RefSeq" id="WP_164033543.1">
    <property type="nucleotide sequence ID" value="NZ_JAABOQ010000007.1"/>
</dbReference>
<evidence type="ECO:0000256" key="3">
    <source>
        <dbReference type="ARBA" id="ARBA00019077"/>
    </source>
</evidence>
<dbReference type="GO" id="GO:0043842">
    <property type="term" value="F:Kdo transferase activity"/>
    <property type="evidence" value="ECO:0007669"/>
    <property type="project" value="UniProtKB-EC"/>
</dbReference>
<keyword evidence="8" id="KW-0448">Lipopolysaccharide biosynthesis</keyword>
<comment type="function">
    <text evidence="8">Involved in lipopolysaccharide (LPS) biosynthesis. Catalyzes the transfer of 3-deoxy-D-manno-octulosonate (Kdo) residue(s) from CMP-Kdo to lipid IV(A), the tetraacyldisaccharide-1,4'-bisphosphate precursor of lipid A.</text>
</comment>
<name>A0A6M0CPK7_9FLAO</name>
<keyword evidence="4 8" id="KW-0808">Transferase</keyword>
<dbReference type="UniPathway" id="UPA00958"/>
<dbReference type="Gene3D" id="3.40.50.2000">
    <property type="entry name" value="Glycogen Phosphorylase B"/>
    <property type="match status" value="1"/>
</dbReference>
<proteinExistence type="inferred from homology"/>